<dbReference type="PANTHER" id="PTHR43591:SF110">
    <property type="entry name" value="RHODANESE DOMAIN-CONTAINING PROTEIN"/>
    <property type="match status" value="1"/>
</dbReference>
<dbReference type="Proteomes" id="UP000298112">
    <property type="component" value="Unassembled WGS sequence"/>
</dbReference>
<name>A0ABY2NSW0_9LEPT</name>
<dbReference type="InterPro" id="IPR029063">
    <property type="entry name" value="SAM-dependent_MTases_sf"/>
</dbReference>
<dbReference type="InterPro" id="IPR013216">
    <property type="entry name" value="Methyltransf_11"/>
</dbReference>
<dbReference type="PANTHER" id="PTHR43591">
    <property type="entry name" value="METHYLTRANSFERASE"/>
    <property type="match status" value="1"/>
</dbReference>
<evidence type="ECO:0000313" key="3">
    <source>
        <dbReference type="Proteomes" id="UP000298112"/>
    </source>
</evidence>
<gene>
    <name evidence="2" type="ORF">EHQ95_02005</name>
</gene>
<protein>
    <submittedName>
        <fullName evidence="2">Class I SAM-dependent methyltransferase</fullName>
    </submittedName>
</protein>
<comment type="caution">
    <text evidence="2">The sequence shown here is derived from an EMBL/GenBank/DDBJ whole genome shotgun (WGS) entry which is preliminary data.</text>
</comment>
<dbReference type="RefSeq" id="WP_135656771.1">
    <property type="nucleotide sequence ID" value="NZ_RQHF01000008.1"/>
</dbReference>
<dbReference type="CDD" id="cd02440">
    <property type="entry name" value="AdoMet_MTases"/>
    <property type="match status" value="1"/>
</dbReference>
<reference evidence="3" key="1">
    <citation type="journal article" date="2019" name="PLoS Negl. Trop. Dis.">
        <title>Revisiting the worldwide diversity of Leptospira species in the environment.</title>
        <authorList>
            <person name="Vincent A.T."/>
            <person name="Schiettekatte O."/>
            <person name="Bourhy P."/>
            <person name="Veyrier F.J."/>
            <person name="Picardeau M."/>
        </authorList>
    </citation>
    <scope>NUCLEOTIDE SEQUENCE [LARGE SCALE GENOMIC DNA]</scope>
    <source>
        <strain evidence="3">201601955</strain>
    </source>
</reference>
<proteinExistence type="predicted"/>
<accession>A0ABY2NSW0</accession>
<dbReference type="GO" id="GO:0008168">
    <property type="term" value="F:methyltransferase activity"/>
    <property type="evidence" value="ECO:0007669"/>
    <property type="project" value="UniProtKB-KW"/>
</dbReference>
<organism evidence="2 3">
    <name type="scientific">Leptospira vanthielii</name>
    <dbReference type="NCBI Taxonomy" id="293085"/>
    <lineage>
        <taxon>Bacteria</taxon>
        <taxon>Pseudomonadati</taxon>
        <taxon>Spirochaetota</taxon>
        <taxon>Spirochaetia</taxon>
        <taxon>Leptospirales</taxon>
        <taxon>Leptospiraceae</taxon>
        <taxon>Leptospira</taxon>
    </lineage>
</organism>
<feature type="domain" description="Methyltransferase type 11" evidence="1">
    <location>
        <begin position="73"/>
        <end position="174"/>
    </location>
</feature>
<dbReference type="GO" id="GO:0032259">
    <property type="term" value="P:methylation"/>
    <property type="evidence" value="ECO:0007669"/>
    <property type="project" value="UniProtKB-KW"/>
</dbReference>
<dbReference type="Gene3D" id="3.40.50.150">
    <property type="entry name" value="Vaccinia Virus protein VP39"/>
    <property type="match status" value="1"/>
</dbReference>
<keyword evidence="2" id="KW-0808">Transferase</keyword>
<keyword evidence="3" id="KW-1185">Reference proteome</keyword>
<sequence length="251" mass="29615">MRDVENWLTEQELENIYSADYWNDIEEEKSKEFWILDGNYKKCLDYLKNSKLLDEYYASEKYVNEKSGDGKLLDLAAGIGWTSSLLSKLGSIKEVHAVEISKHRIGELFEHAVKMMVGSPEKIFRYIGSFYKLKFPNEVFDVIFMSQAFHHSDKPLHLLFECDRVLKKGGRIILIGEQNITARLMFRRFVGNLLRTKKIVFNFYELFLPDSRLGDHYYRMSDYFFMFQSMGYKLKYEVAPTGNIMYIADKE</sequence>
<dbReference type="Pfam" id="PF08241">
    <property type="entry name" value="Methyltransf_11"/>
    <property type="match status" value="1"/>
</dbReference>
<dbReference type="EMBL" id="RQHF01000008">
    <property type="protein sequence ID" value="TGM60673.1"/>
    <property type="molecule type" value="Genomic_DNA"/>
</dbReference>
<dbReference type="SUPFAM" id="SSF53335">
    <property type="entry name" value="S-adenosyl-L-methionine-dependent methyltransferases"/>
    <property type="match status" value="1"/>
</dbReference>
<evidence type="ECO:0000313" key="2">
    <source>
        <dbReference type="EMBL" id="TGM60673.1"/>
    </source>
</evidence>
<evidence type="ECO:0000259" key="1">
    <source>
        <dbReference type="Pfam" id="PF08241"/>
    </source>
</evidence>
<keyword evidence="2" id="KW-0489">Methyltransferase</keyword>